<keyword evidence="7" id="KW-1185">Reference proteome</keyword>
<evidence type="ECO:0000256" key="1">
    <source>
        <dbReference type="ARBA" id="ARBA00004123"/>
    </source>
</evidence>
<gene>
    <name evidence="6" type="ORF">BSAL_81005</name>
</gene>
<dbReference type="InterPro" id="IPR003021">
    <property type="entry name" value="Rad1_Rec1_Rad17"/>
</dbReference>
<dbReference type="Gene3D" id="3.70.10.10">
    <property type="match status" value="1"/>
</dbReference>
<keyword evidence="3" id="KW-0227">DNA damage</keyword>
<evidence type="ECO:0000256" key="5">
    <source>
        <dbReference type="ARBA" id="ARBA00023242"/>
    </source>
</evidence>
<evidence type="ECO:0000256" key="3">
    <source>
        <dbReference type="ARBA" id="ARBA00022763"/>
    </source>
</evidence>
<dbReference type="OMA" id="MSIYCRL"/>
<comment type="similarity">
    <text evidence="2">Belongs to the rad1 family.</text>
</comment>
<evidence type="ECO:0000313" key="6">
    <source>
        <dbReference type="EMBL" id="CUG54833.1"/>
    </source>
</evidence>
<dbReference type="PANTHER" id="PTHR10870:SF0">
    <property type="entry name" value="CELL CYCLE CHECKPOINT PROTEIN RAD1"/>
    <property type="match status" value="1"/>
</dbReference>
<name>A0A0S4J1V0_BODSA</name>
<dbReference type="OrthoDB" id="271772at2759"/>
<evidence type="ECO:0000256" key="4">
    <source>
        <dbReference type="ARBA" id="ARBA00023204"/>
    </source>
</evidence>
<dbReference type="VEuPathDB" id="TriTrypDB:BSAL_81005"/>
<reference evidence="7" key="1">
    <citation type="submission" date="2015-09" db="EMBL/GenBank/DDBJ databases">
        <authorList>
            <consortium name="Pathogen Informatics"/>
        </authorList>
    </citation>
    <scope>NUCLEOTIDE SEQUENCE [LARGE SCALE GENOMIC DNA]</scope>
    <source>
        <strain evidence="7">Lake Konstanz</strain>
    </source>
</reference>
<protein>
    <submittedName>
        <fullName evidence="6">GPI-anchored surface protein, putative</fullName>
    </submittedName>
</protein>
<dbReference type="Proteomes" id="UP000051952">
    <property type="component" value="Unassembled WGS sequence"/>
</dbReference>
<keyword evidence="4" id="KW-0234">DNA repair</keyword>
<evidence type="ECO:0000313" key="7">
    <source>
        <dbReference type="Proteomes" id="UP000051952"/>
    </source>
</evidence>
<dbReference type="GO" id="GO:0030896">
    <property type="term" value="C:checkpoint clamp complex"/>
    <property type="evidence" value="ECO:0007669"/>
    <property type="project" value="TreeGrafter"/>
</dbReference>
<comment type="subcellular location">
    <subcellularLocation>
        <location evidence="1">Nucleus</location>
    </subcellularLocation>
</comment>
<keyword evidence="5" id="KW-0539">Nucleus</keyword>
<dbReference type="PANTHER" id="PTHR10870">
    <property type="entry name" value="CELL CYCLE CHECKPOINT PROTEIN RAD1"/>
    <property type="match status" value="1"/>
</dbReference>
<dbReference type="GO" id="GO:0006281">
    <property type="term" value="P:DNA repair"/>
    <property type="evidence" value="ECO:0007669"/>
    <property type="project" value="UniProtKB-KW"/>
</dbReference>
<sequence length="299" mass="31898">MSVHCRLSNTSLMLRVLHTLSIGKDSWSSCVFTRDVLVFHTAGDDQASTASATIPRAMFSEYVVSTDIPRFMIHVPSLLDALLMGGSGLLHSTTAKFVIAYPTGDGRLLVELEDSRRTIQSTLSTRPVKDRLLDMRFSDALAVNRITVRGDALLELLADISAFQADTVRIAFTPTHLRIVGLDSPLGTADITIGKKHDAVLGFDVGDTTVCPKYHAQHLLRACGAHRSAGRGPQAAGGGGGDMGGMGFGGTSDGSGGFERLTIVINAERQLCVMHQGLDHSIPALVNIVISSVCELEDL</sequence>
<dbReference type="GO" id="GO:0000077">
    <property type="term" value="P:DNA damage checkpoint signaling"/>
    <property type="evidence" value="ECO:0007669"/>
    <property type="project" value="InterPro"/>
</dbReference>
<evidence type="ECO:0000256" key="2">
    <source>
        <dbReference type="ARBA" id="ARBA00010991"/>
    </source>
</evidence>
<proteinExistence type="inferred from homology"/>
<dbReference type="Pfam" id="PF02144">
    <property type="entry name" value="Rad1"/>
    <property type="match status" value="1"/>
</dbReference>
<organism evidence="6 7">
    <name type="scientific">Bodo saltans</name>
    <name type="common">Flagellated protozoan</name>
    <dbReference type="NCBI Taxonomy" id="75058"/>
    <lineage>
        <taxon>Eukaryota</taxon>
        <taxon>Discoba</taxon>
        <taxon>Euglenozoa</taxon>
        <taxon>Kinetoplastea</taxon>
        <taxon>Metakinetoplastina</taxon>
        <taxon>Eubodonida</taxon>
        <taxon>Bodonidae</taxon>
        <taxon>Bodo</taxon>
    </lineage>
</organism>
<dbReference type="AlphaFoldDB" id="A0A0S4J1V0"/>
<accession>A0A0S4J1V0</accession>
<dbReference type="EMBL" id="CYKH01000868">
    <property type="protein sequence ID" value="CUG54833.1"/>
    <property type="molecule type" value="Genomic_DNA"/>
</dbReference>